<evidence type="ECO:0000313" key="1">
    <source>
        <dbReference type="EMBL" id="KKL97716.1"/>
    </source>
</evidence>
<name>A0A0F9H407_9ZZZZ</name>
<accession>A0A0F9H407</accession>
<comment type="caution">
    <text evidence="1">The sequence shown here is derived from an EMBL/GenBank/DDBJ whole genome shotgun (WGS) entry which is preliminary data.</text>
</comment>
<dbReference type="AlphaFoldDB" id="A0A0F9H407"/>
<proteinExistence type="predicted"/>
<gene>
    <name evidence="1" type="ORF">LCGC14_1831570</name>
</gene>
<organism evidence="1">
    <name type="scientific">marine sediment metagenome</name>
    <dbReference type="NCBI Taxonomy" id="412755"/>
    <lineage>
        <taxon>unclassified sequences</taxon>
        <taxon>metagenomes</taxon>
        <taxon>ecological metagenomes</taxon>
    </lineage>
</organism>
<feature type="non-terminal residue" evidence="1">
    <location>
        <position position="1"/>
    </location>
</feature>
<reference evidence="1" key="1">
    <citation type="journal article" date="2015" name="Nature">
        <title>Complex archaea that bridge the gap between prokaryotes and eukaryotes.</title>
        <authorList>
            <person name="Spang A."/>
            <person name="Saw J.H."/>
            <person name="Jorgensen S.L."/>
            <person name="Zaremba-Niedzwiedzka K."/>
            <person name="Martijn J."/>
            <person name="Lind A.E."/>
            <person name="van Eijk R."/>
            <person name="Schleper C."/>
            <person name="Guy L."/>
            <person name="Ettema T.J."/>
        </authorList>
    </citation>
    <scope>NUCLEOTIDE SEQUENCE</scope>
</reference>
<protein>
    <submittedName>
        <fullName evidence="1">Uncharacterized protein</fullName>
    </submittedName>
</protein>
<dbReference type="EMBL" id="LAZR01018099">
    <property type="protein sequence ID" value="KKL97716.1"/>
    <property type="molecule type" value="Genomic_DNA"/>
</dbReference>
<sequence length="50" mass="5569">LVGYMFEGKRDSVTINDKLTTLDSGICLSGMDKNYDVGSVILVKHRRHGE</sequence>